<gene>
    <name evidence="10" type="primary">rarD</name>
    <name evidence="10" type="ORF">M0G41_17585</name>
</gene>
<comment type="subcellular location">
    <subcellularLocation>
        <location evidence="1">Cell membrane</location>
        <topology evidence="1">Multi-pass membrane protein</topology>
    </subcellularLocation>
</comment>
<dbReference type="Pfam" id="PF00892">
    <property type="entry name" value="EamA"/>
    <property type="match status" value="2"/>
</dbReference>
<comment type="similarity">
    <text evidence="2">Belongs to the EamA transporter family.</text>
</comment>
<feature type="transmembrane region" description="Helical" evidence="8">
    <location>
        <begin position="129"/>
        <end position="145"/>
    </location>
</feature>
<proteinExistence type="inferred from homology"/>
<accession>A0ABT0GLT2</accession>
<evidence type="ECO:0000256" key="4">
    <source>
        <dbReference type="ARBA" id="ARBA00022475"/>
    </source>
</evidence>
<evidence type="ECO:0000256" key="7">
    <source>
        <dbReference type="ARBA" id="ARBA00023136"/>
    </source>
</evidence>
<dbReference type="RefSeq" id="WP_248211452.1">
    <property type="nucleotide sequence ID" value="NZ_JALNMH010000019.1"/>
</dbReference>
<feature type="transmembrane region" description="Helical" evidence="8">
    <location>
        <begin position="217"/>
        <end position="235"/>
    </location>
</feature>
<dbReference type="InterPro" id="IPR037185">
    <property type="entry name" value="EmrE-like"/>
</dbReference>
<feature type="domain" description="EamA" evidence="9">
    <location>
        <begin position="9"/>
        <end position="145"/>
    </location>
</feature>
<name>A0ABT0GLT2_9GAMM</name>
<feature type="transmembrane region" description="Helical" evidence="8">
    <location>
        <begin position="73"/>
        <end position="93"/>
    </location>
</feature>
<evidence type="ECO:0000313" key="11">
    <source>
        <dbReference type="Proteomes" id="UP001431449"/>
    </source>
</evidence>
<feature type="transmembrane region" description="Helical" evidence="8">
    <location>
        <begin position="40"/>
        <end position="61"/>
    </location>
</feature>
<dbReference type="PANTHER" id="PTHR22911:SF137">
    <property type="entry name" value="SOLUTE CARRIER FAMILY 35 MEMBER G2-RELATED"/>
    <property type="match status" value="1"/>
</dbReference>
<feature type="transmembrane region" description="Helical" evidence="8">
    <location>
        <begin position="12"/>
        <end position="34"/>
    </location>
</feature>
<evidence type="ECO:0000313" key="10">
    <source>
        <dbReference type="EMBL" id="MCK7595471.1"/>
    </source>
</evidence>
<organism evidence="10 11">
    <name type="scientific">Pseudomarimonas salicorniae</name>
    <dbReference type="NCBI Taxonomy" id="2933270"/>
    <lineage>
        <taxon>Bacteria</taxon>
        <taxon>Pseudomonadati</taxon>
        <taxon>Pseudomonadota</taxon>
        <taxon>Gammaproteobacteria</taxon>
        <taxon>Lysobacterales</taxon>
        <taxon>Lysobacteraceae</taxon>
        <taxon>Pseudomarimonas</taxon>
    </lineage>
</organism>
<keyword evidence="6 8" id="KW-1133">Transmembrane helix</keyword>
<feature type="domain" description="EamA" evidence="9">
    <location>
        <begin position="154"/>
        <end position="283"/>
    </location>
</feature>
<dbReference type="NCBIfam" id="TIGR00688">
    <property type="entry name" value="rarD"/>
    <property type="match status" value="1"/>
</dbReference>
<dbReference type="SUPFAM" id="SSF103481">
    <property type="entry name" value="Multidrug resistance efflux transporter EmrE"/>
    <property type="match status" value="2"/>
</dbReference>
<keyword evidence="5 8" id="KW-0812">Transmembrane</keyword>
<keyword evidence="7 8" id="KW-0472">Membrane</keyword>
<dbReference type="Proteomes" id="UP001431449">
    <property type="component" value="Unassembled WGS sequence"/>
</dbReference>
<reference evidence="10" key="1">
    <citation type="submission" date="2022-04" db="EMBL/GenBank/DDBJ databases">
        <title>Lysobacter sp. CAU 1642 isolated from sea sand.</title>
        <authorList>
            <person name="Kim W."/>
        </authorList>
    </citation>
    <scope>NUCLEOTIDE SEQUENCE</scope>
    <source>
        <strain evidence="10">CAU 1642</strain>
    </source>
</reference>
<dbReference type="InterPro" id="IPR000620">
    <property type="entry name" value="EamA_dom"/>
</dbReference>
<feature type="transmembrane region" description="Helical" evidence="8">
    <location>
        <begin position="242"/>
        <end position="261"/>
    </location>
</feature>
<evidence type="ECO:0000256" key="6">
    <source>
        <dbReference type="ARBA" id="ARBA00022989"/>
    </source>
</evidence>
<feature type="transmembrane region" description="Helical" evidence="8">
    <location>
        <begin position="151"/>
        <end position="168"/>
    </location>
</feature>
<keyword evidence="3" id="KW-0813">Transport</keyword>
<keyword evidence="11" id="KW-1185">Reference proteome</keyword>
<evidence type="ECO:0000256" key="8">
    <source>
        <dbReference type="SAM" id="Phobius"/>
    </source>
</evidence>
<evidence type="ECO:0000259" key="9">
    <source>
        <dbReference type="Pfam" id="PF00892"/>
    </source>
</evidence>
<comment type="caution">
    <text evidence="10">The sequence shown here is derived from an EMBL/GenBank/DDBJ whole genome shotgun (WGS) entry which is preliminary data.</text>
</comment>
<dbReference type="InterPro" id="IPR004626">
    <property type="entry name" value="RarD"/>
</dbReference>
<evidence type="ECO:0000256" key="1">
    <source>
        <dbReference type="ARBA" id="ARBA00004651"/>
    </source>
</evidence>
<keyword evidence="4" id="KW-1003">Cell membrane</keyword>
<sequence>MTDTSPDRRGLLAALSAYALWGVFPLYWALLASVPSLQIIAHRVVWCVVFVLVYLAVRGMLPALREAFGNPRLLRLLLLSAGLIGLNWAVYIWAVTHGEVVEASLGYFINPLVSVVLAVLVVGERLRRVQWAAVGLAALGVLWLSTRHEGVPWIALVLAVTFGFYGLVRRYAVIDAIPGLAVENLVLLPLALGWLVWSELAGSAAFLHQPGWKDLLLVFGGALTALPLIGFAYGARRIPLSLIGLLQYLAPTLQLICGVLLLGEPFVAEQAMGFGMIWAALAIYAADGWRRARRRVPAAA</sequence>
<feature type="transmembrane region" description="Helical" evidence="8">
    <location>
        <begin position="105"/>
        <end position="122"/>
    </location>
</feature>
<feature type="transmembrane region" description="Helical" evidence="8">
    <location>
        <begin position="267"/>
        <end position="286"/>
    </location>
</feature>
<dbReference type="EMBL" id="JALNMH010000019">
    <property type="protein sequence ID" value="MCK7595471.1"/>
    <property type="molecule type" value="Genomic_DNA"/>
</dbReference>
<evidence type="ECO:0000256" key="3">
    <source>
        <dbReference type="ARBA" id="ARBA00022448"/>
    </source>
</evidence>
<feature type="transmembrane region" description="Helical" evidence="8">
    <location>
        <begin position="180"/>
        <end position="197"/>
    </location>
</feature>
<protein>
    <submittedName>
        <fullName evidence="10">EamA family transporter RarD</fullName>
    </submittedName>
</protein>
<dbReference type="PANTHER" id="PTHR22911">
    <property type="entry name" value="ACYL-MALONYL CONDENSING ENZYME-RELATED"/>
    <property type="match status" value="1"/>
</dbReference>
<evidence type="ECO:0000256" key="2">
    <source>
        <dbReference type="ARBA" id="ARBA00007362"/>
    </source>
</evidence>
<evidence type="ECO:0000256" key="5">
    <source>
        <dbReference type="ARBA" id="ARBA00022692"/>
    </source>
</evidence>